<keyword evidence="5" id="KW-1133">Transmembrane helix</keyword>
<protein>
    <submittedName>
        <fullName evidence="8">Methyl-accepting chemotaxis protein</fullName>
    </submittedName>
</protein>
<dbReference type="InterPro" id="IPR004089">
    <property type="entry name" value="MCPsignal_dom"/>
</dbReference>
<dbReference type="PANTHER" id="PTHR32089:SF112">
    <property type="entry name" value="LYSOZYME-LIKE PROTEIN-RELATED"/>
    <property type="match status" value="1"/>
</dbReference>
<dbReference type="EMBL" id="JAGFNY010000002">
    <property type="protein sequence ID" value="MBW7569530.1"/>
    <property type="molecule type" value="Genomic_DNA"/>
</dbReference>
<dbReference type="InterPro" id="IPR003660">
    <property type="entry name" value="HAMP_dom"/>
</dbReference>
<evidence type="ECO:0000313" key="9">
    <source>
        <dbReference type="Proteomes" id="UP000731465"/>
    </source>
</evidence>
<evidence type="ECO:0000256" key="4">
    <source>
        <dbReference type="PROSITE-ProRule" id="PRU00284"/>
    </source>
</evidence>
<evidence type="ECO:0000259" key="6">
    <source>
        <dbReference type="PROSITE" id="PS50111"/>
    </source>
</evidence>
<comment type="subcellular location">
    <subcellularLocation>
        <location evidence="1">Membrane</location>
    </subcellularLocation>
</comment>
<feature type="domain" description="HAMP" evidence="7">
    <location>
        <begin position="205"/>
        <end position="257"/>
    </location>
</feature>
<comment type="similarity">
    <text evidence="3">Belongs to the methyl-accepting chemotaxis (MCP) protein family.</text>
</comment>
<keyword evidence="9" id="KW-1185">Reference proteome</keyword>
<proteinExistence type="inferred from homology"/>
<dbReference type="SMART" id="SM00283">
    <property type="entry name" value="MA"/>
    <property type="match status" value="1"/>
</dbReference>
<dbReference type="PROSITE" id="PS50111">
    <property type="entry name" value="CHEMOTAXIS_TRANSDUC_2"/>
    <property type="match status" value="1"/>
</dbReference>
<gene>
    <name evidence="8" type="ORF">J5V48_01310</name>
</gene>
<evidence type="ECO:0000256" key="2">
    <source>
        <dbReference type="ARBA" id="ARBA00023224"/>
    </source>
</evidence>
<dbReference type="Proteomes" id="UP000731465">
    <property type="component" value="Unassembled WGS sequence"/>
</dbReference>
<name>A0ABS7DE02_9GAMM</name>
<sequence length="534" mass="58155">MNFINLASIKSKLITSYVVIVLMTVFLAFIAITSMNNSQGIAVEKIEQLNQRYERTRLSTNAMNKFNDAVRKIATNSQRRGSNTDIPSLLEELKMRVDKLQTTRFPVEIGAIKKSTKDYIDIFNNVFMPAVQEGDYTLANSVYVSNLSYYYSDFLENMAEVNAKQLNETKTAMQSLQKNTTALIIIGCAAIEAIIAVIMALRIPLVIVQAIKNIGKSINVFANGNLVEKISTDRKDEFNPLALDLEGMRHSLHKDMFKVVDVSNKLGKVIDELSDTSEKINATAEENQKRALTVAAASEEMVLTTSDIAKNCENATVAAQESAASTTDGVNKVQTIIDKIANQVKKSKEDAVLVQNLSVQVQKIESIVNTIDDIASQTNLLALNAAIEAARAGEAGKGFAVVADEVRALASRTTASTNEITAMVSKIQTDASVADSAIQESVVVMDELSEESSQVESILGNLTAMVNTVSEQITQIATAAEQQTVATQEISTNMKSITDGSKELSNTINFVNSEIKDSNDQVVTLMNMVSKFTV</sequence>
<feature type="domain" description="Methyl-accepting transducer" evidence="6">
    <location>
        <begin position="262"/>
        <end position="498"/>
    </location>
</feature>
<accession>A0ABS7DE02</accession>
<dbReference type="Pfam" id="PF00015">
    <property type="entry name" value="MCPsignal"/>
    <property type="match status" value="1"/>
</dbReference>
<keyword evidence="2 4" id="KW-0807">Transducer</keyword>
<evidence type="ECO:0000256" key="5">
    <source>
        <dbReference type="SAM" id="Phobius"/>
    </source>
</evidence>
<evidence type="ECO:0000259" key="7">
    <source>
        <dbReference type="PROSITE" id="PS50885"/>
    </source>
</evidence>
<evidence type="ECO:0000256" key="1">
    <source>
        <dbReference type="ARBA" id="ARBA00004370"/>
    </source>
</evidence>
<evidence type="ECO:0000313" key="8">
    <source>
        <dbReference type="EMBL" id="MBW7569530.1"/>
    </source>
</evidence>
<dbReference type="RefSeq" id="WP_219936161.1">
    <property type="nucleotide sequence ID" value="NZ_JAGFNY010000002.1"/>
</dbReference>
<evidence type="ECO:0000256" key="3">
    <source>
        <dbReference type="ARBA" id="ARBA00029447"/>
    </source>
</evidence>
<reference evidence="8 9" key="1">
    <citation type="submission" date="2021-03" db="EMBL/GenBank/DDBJ databases">
        <title>Succinivibrio sp. nov. isolated from feces of cow.</title>
        <authorList>
            <person name="Choi J.-Y."/>
        </authorList>
    </citation>
    <scope>NUCLEOTIDE SEQUENCE [LARGE SCALE GENOMIC DNA]</scope>
    <source>
        <strain evidence="8 9">AGMB01872</strain>
    </source>
</reference>
<feature type="transmembrane region" description="Helical" evidence="5">
    <location>
        <begin position="14"/>
        <end position="32"/>
    </location>
</feature>
<dbReference type="PRINTS" id="PR00260">
    <property type="entry name" value="CHEMTRNSDUCR"/>
</dbReference>
<feature type="transmembrane region" description="Helical" evidence="5">
    <location>
        <begin position="180"/>
        <end position="201"/>
    </location>
</feature>
<dbReference type="InterPro" id="IPR004090">
    <property type="entry name" value="Chemotax_Me-accpt_rcpt"/>
</dbReference>
<keyword evidence="5" id="KW-0472">Membrane</keyword>
<keyword evidence="5" id="KW-0812">Transmembrane</keyword>
<organism evidence="8 9">
    <name type="scientific">Succinivibrio faecicola</name>
    <dbReference type="NCBI Taxonomy" id="2820300"/>
    <lineage>
        <taxon>Bacteria</taxon>
        <taxon>Pseudomonadati</taxon>
        <taxon>Pseudomonadota</taxon>
        <taxon>Gammaproteobacteria</taxon>
        <taxon>Aeromonadales</taxon>
        <taxon>Succinivibrionaceae</taxon>
        <taxon>Succinivibrio</taxon>
    </lineage>
</organism>
<dbReference type="PANTHER" id="PTHR32089">
    <property type="entry name" value="METHYL-ACCEPTING CHEMOTAXIS PROTEIN MCPB"/>
    <property type="match status" value="1"/>
</dbReference>
<comment type="caution">
    <text evidence="8">The sequence shown here is derived from an EMBL/GenBank/DDBJ whole genome shotgun (WGS) entry which is preliminary data.</text>
</comment>
<dbReference type="Gene3D" id="1.10.287.950">
    <property type="entry name" value="Methyl-accepting chemotaxis protein"/>
    <property type="match status" value="1"/>
</dbReference>
<dbReference type="PROSITE" id="PS50885">
    <property type="entry name" value="HAMP"/>
    <property type="match status" value="1"/>
</dbReference>
<dbReference type="SUPFAM" id="SSF58104">
    <property type="entry name" value="Methyl-accepting chemotaxis protein (MCP) signaling domain"/>
    <property type="match status" value="1"/>
</dbReference>